<dbReference type="InterPro" id="IPR032710">
    <property type="entry name" value="NTF2-like_dom_sf"/>
</dbReference>
<evidence type="ECO:0000313" key="2">
    <source>
        <dbReference type="EMBL" id="PRY50969.1"/>
    </source>
</evidence>
<dbReference type="OrthoDB" id="3624661at2"/>
<sequence>MGEARALLEQNTKSWNAHDSAAWVGSFRPDAELAGPGVSGSAADLADTFWSIWQDAFPDNEVHVVGIFEDGATGILQAEFHGTQTGPMNAPGQTIPATGRRVTLPFVLVNRFDDGGRTTHFTLYFDRAELLEQLGVLPVPG</sequence>
<organism evidence="2 3">
    <name type="scientific">Geodermatophilus tzadiensis</name>
    <dbReference type="NCBI Taxonomy" id="1137988"/>
    <lineage>
        <taxon>Bacteria</taxon>
        <taxon>Bacillati</taxon>
        <taxon>Actinomycetota</taxon>
        <taxon>Actinomycetes</taxon>
        <taxon>Geodermatophilales</taxon>
        <taxon>Geodermatophilaceae</taxon>
        <taxon>Geodermatophilus</taxon>
    </lineage>
</organism>
<dbReference type="Proteomes" id="UP000239210">
    <property type="component" value="Unassembled WGS sequence"/>
</dbReference>
<dbReference type="AlphaFoldDB" id="A0A2T0TZ72"/>
<comment type="caution">
    <text evidence="2">The sequence shown here is derived from an EMBL/GenBank/DDBJ whole genome shotgun (WGS) entry which is preliminary data.</text>
</comment>
<dbReference type="Pfam" id="PF12680">
    <property type="entry name" value="SnoaL_2"/>
    <property type="match status" value="1"/>
</dbReference>
<protein>
    <submittedName>
        <fullName evidence="2">SnoaL-like polyketide cyclase</fullName>
    </submittedName>
</protein>
<keyword evidence="3" id="KW-1185">Reference proteome</keyword>
<dbReference type="EMBL" id="PVTG01000002">
    <property type="protein sequence ID" value="PRY50969.1"/>
    <property type="molecule type" value="Genomic_DNA"/>
</dbReference>
<gene>
    <name evidence="2" type="ORF">LY71_10232</name>
</gene>
<reference evidence="2 3" key="1">
    <citation type="submission" date="2018-03" db="EMBL/GenBank/DDBJ databases">
        <title>Genomic Encyclopedia of Archaeal and Bacterial Type Strains, Phase II (KMG-II): from individual species to whole genera.</title>
        <authorList>
            <person name="Goeker M."/>
        </authorList>
    </citation>
    <scope>NUCLEOTIDE SEQUENCE [LARGE SCALE GENOMIC DNA]</scope>
    <source>
        <strain evidence="2 3">DSM 45416</strain>
    </source>
</reference>
<accession>A0A2T0TZ72</accession>
<evidence type="ECO:0000259" key="1">
    <source>
        <dbReference type="Pfam" id="PF12680"/>
    </source>
</evidence>
<dbReference type="SUPFAM" id="SSF54427">
    <property type="entry name" value="NTF2-like"/>
    <property type="match status" value="1"/>
</dbReference>
<name>A0A2T0TZ72_9ACTN</name>
<dbReference type="Gene3D" id="3.10.450.50">
    <property type="match status" value="1"/>
</dbReference>
<feature type="domain" description="SnoaL-like" evidence="1">
    <location>
        <begin position="14"/>
        <end position="115"/>
    </location>
</feature>
<dbReference type="InterPro" id="IPR037401">
    <property type="entry name" value="SnoaL-like"/>
</dbReference>
<evidence type="ECO:0000313" key="3">
    <source>
        <dbReference type="Proteomes" id="UP000239210"/>
    </source>
</evidence>
<dbReference type="RefSeq" id="WP_106275527.1">
    <property type="nucleotide sequence ID" value="NZ_PVTG01000002.1"/>
</dbReference>
<proteinExistence type="predicted"/>